<evidence type="ECO:0000256" key="1">
    <source>
        <dbReference type="ARBA" id="ARBA00008754"/>
    </source>
</evidence>
<dbReference type="Gene3D" id="3.40.1400.10">
    <property type="entry name" value="Sugar-phosphate isomerase, RpiB/LacA/LacB"/>
    <property type="match status" value="1"/>
</dbReference>
<dbReference type="OrthoDB" id="1778624at2"/>
<comment type="similarity">
    <text evidence="1">Belongs to the LacAB/RpiB family.</text>
</comment>
<organism evidence="5 6">
    <name type="scientific">Chitinophaga oryziterrae</name>
    <dbReference type="NCBI Taxonomy" id="1031224"/>
    <lineage>
        <taxon>Bacteria</taxon>
        <taxon>Pseudomonadati</taxon>
        <taxon>Bacteroidota</taxon>
        <taxon>Chitinophagia</taxon>
        <taxon>Chitinophagales</taxon>
        <taxon>Chitinophagaceae</taxon>
        <taxon>Chitinophaga</taxon>
    </lineage>
</organism>
<feature type="binding site" evidence="4">
    <location>
        <position position="108"/>
    </location>
    <ligand>
        <name>D-ribulose 5-phosphate</name>
        <dbReference type="ChEBI" id="CHEBI:58121"/>
    </ligand>
</feature>
<dbReference type="PANTHER" id="PTHR30345:SF0">
    <property type="entry name" value="DNA DAMAGE-REPAIR_TOLERATION PROTEIN DRT102"/>
    <property type="match status" value="1"/>
</dbReference>
<feature type="binding site" evidence="4">
    <location>
        <begin position="75"/>
        <end position="79"/>
    </location>
    <ligand>
        <name>D-ribulose 5-phosphate</name>
        <dbReference type="ChEBI" id="CHEBI:58121"/>
    </ligand>
</feature>
<dbReference type="PIRSF" id="PIRSF005384">
    <property type="entry name" value="RpiB_LacA_B"/>
    <property type="match status" value="1"/>
</dbReference>
<feature type="binding site" evidence="4">
    <location>
        <position position="141"/>
    </location>
    <ligand>
        <name>D-ribulose 5-phosphate</name>
        <dbReference type="ChEBI" id="CHEBI:58121"/>
    </ligand>
</feature>
<dbReference type="NCBIfam" id="TIGR00689">
    <property type="entry name" value="rpiB_lacA_lacB"/>
    <property type="match status" value="1"/>
</dbReference>
<sequence>MSQALFNLTLPVAIGSDHAGFEYKEEIISYLESKGLKVKDVGAFSKDSADYPDFAHPVATLVEREQAAFGILVCGSGNGVAITANKHQGIRAAICWGEELARLARSHNNANVLCVPARFVDGNVTKQMVDVFIDTPFEGGRHENRVRKIACL</sequence>
<dbReference type="InterPro" id="IPR003500">
    <property type="entry name" value="RpiB_LacA_LacB"/>
</dbReference>
<dbReference type="EMBL" id="WRXO01000010">
    <property type="protein sequence ID" value="MVT44124.1"/>
    <property type="molecule type" value="Genomic_DNA"/>
</dbReference>
<keyword evidence="2 5" id="KW-0413">Isomerase</keyword>
<dbReference type="EC" id="5.3.1.6" evidence="5"/>
<dbReference type="GO" id="GO:0019316">
    <property type="term" value="P:D-allose catabolic process"/>
    <property type="evidence" value="ECO:0007669"/>
    <property type="project" value="TreeGrafter"/>
</dbReference>
<dbReference type="SUPFAM" id="SSF89623">
    <property type="entry name" value="Ribose/Galactose isomerase RpiB/AlsB"/>
    <property type="match status" value="1"/>
</dbReference>
<name>A0A6N8JGN9_9BACT</name>
<dbReference type="AlphaFoldDB" id="A0A6N8JGN9"/>
<accession>A0A6N8JGN9</accession>
<dbReference type="RefSeq" id="WP_157302932.1">
    <property type="nucleotide sequence ID" value="NZ_BAAAZB010000021.1"/>
</dbReference>
<evidence type="ECO:0000313" key="5">
    <source>
        <dbReference type="EMBL" id="MVT44124.1"/>
    </source>
</evidence>
<evidence type="ECO:0000256" key="3">
    <source>
        <dbReference type="PIRSR" id="PIRSR005384-1"/>
    </source>
</evidence>
<gene>
    <name evidence="5" type="primary">rpiB</name>
    <name evidence="5" type="ORF">GO495_26250</name>
</gene>
<protein>
    <submittedName>
        <fullName evidence="5">Ribose 5-phosphate isomerase B</fullName>
        <ecNumber evidence="5">5.3.1.6</ecNumber>
    </submittedName>
</protein>
<dbReference type="NCBIfam" id="TIGR01120">
    <property type="entry name" value="rpiB"/>
    <property type="match status" value="1"/>
</dbReference>
<dbReference type="GO" id="GO:0004751">
    <property type="term" value="F:ribose-5-phosphate isomerase activity"/>
    <property type="evidence" value="ECO:0007669"/>
    <property type="project" value="UniProtKB-EC"/>
</dbReference>
<feature type="active site" description="Proton acceptor" evidence="3">
    <location>
        <position position="74"/>
    </location>
</feature>
<dbReference type="InterPro" id="IPR036569">
    <property type="entry name" value="RpiB_LacA_LacB_sf"/>
</dbReference>
<feature type="active site" description="Proton donor" evidence="3">
    <location>
        <position position="107"/>
    </location>
</feature>
<feature type="binding site" evidence="4">
    <location>
        <position position="145"/>
    </location>
    <ligand>
        <name>D-ribulose 5-phosphate</name>
        <dbReference type="ChEBI" id="CHEBI:58121"/>
    </ligand>
</feature>
<dbReference type="GO" id="GO:0009052">
    <property type="term" value="P:pentose-phosphate shunt, non-oxidative branch"/>
    <property type="evidence" value="ECO:0007669"/>
    <property type="project" value="TreeGrafter"/>
</dbReference>
<evidence type="ECO:0000256" key="2">
    <source>
        <dbReference type="ARBA" id="ARBA00023235"/>
    </source>
</evidence>
<dbReference type="InterPro" id="IPR004785">
    <property type="entry name" value="RpiB"/>
</dbReference>
<reference evidence="5 6" key="1">
    <citation type="submission" date="2019-12" db="EMBL/GenBank/DDBJ databases">
        <title>The draft genomic sequence of strain Chitinophaga oryziterrae JCM 16595.</title>
        <authorList>
            <person name="Zhang X."/>
        </authorList>
    </citation>
    <scope>NUCLEOTIDE SEQUENCE [LARGE SCALE GENOMIC DNA]</scope>
    <source>
        <strain evidence="5 6">JCM 16595</strain>
    </source>
</reference>
<proteinExistence type="inferred from homology"/>
<evidence type="ECO:0000313" key="6">
    <source>
        <dbReference type="Proteomes" id="UP000468388"/>
    </source>
</evidence>
<feature type="binding site" evidence="4">
    <location>
        <position position="118"/>
    </location>
    <ligand>
        <name>D-ribulose 5-phosphate</name>
        <dbReference type="ChEBI" id="CHEBI:58121"/>
    </ligand>
</feature>
<keyword evidence="6" id="KW-1185">Reference proteome</keyword>
<feature type="binding site" evidence="4">
    <location>
        <begin position="17"/>
        <end position="18"/>
    </location>
    <ligand>
        <name>D-ribulose 5-phosphate</name>
        <dbReference type="ChEBI" id="CHEBI:58121"/>
    </ligand>
</feature>
<dbReference type="Pfam" id="PF02502">
    <property type="entry name" value="LacAB_rpiB"/>
    <property type="match status" value="1"/>
</dbReference>
<dbReference type="PANTHER" id="PTHR30345">
    <property type="entry name" value="RIBOSE-5-PHOSPHATE ISOMERASE B"/>
    <property type="match status" value="1"/>
</dbReference>
<dbReference type="Proteomes" id="UP000468388">
    <property type="component" value="Unassembled WGS sequence"/>
</dbReference>
<evidence type="ECO:0000256" key="4">
    <source>
        <dbReference type="PIRSR" id="PIRSR005384-2"/>
    </source>
</evidence>
<dbReference type="NCBIfam" id="NF004051">
    <property type="entry name" value="PRK05571.1"/>
    <property type="match status" value="1"/>
</dbReference>
<comment type="caution">
    <text evidence="5">The sequence shown here is derived from an EMBL/GenBank/DDBJ whole genome shotgun (WGS) entry which is preliminary data.</text>
</comment>